<dbReference type="Proteomes" id="UP001211872">
    <property type="component" value="Chromosome"/>
</dbReference>
<dbReference type="EMBL" id="CP115396">
    <property type="protein sequence ID" value="WBO83113.1"/>
    <property type="molecule type" value="Genomic_DNA"/>
</dbReference>
<feature type="transmembrane region" description="Helical" evidence="1">
    <location>
        <begin position="153"/>
        <end position="175"/>
    </location>
</feature>
<sequence length="198" mass="21192">MKGYISMALLSAAVLLGSCQSQQAFLFRPASSTYTAAAEPELLQPTAESAVVPELTAELPTSAVRYNAVRPARTVPTPLSEATATALALEPVTPAKLQLAPDTALIRPAADIPLRKIKETDLFTKLVRVVGVLVLLAAIALFITAFTTTSTGWTAFAFLLYGSTALLMSIPFFLFRGKDSPRRQELERRRAARKAAAG</sequence>
<keyword evidence="1" id="KW-1133">Transmembrane helix</keyword>
<feature type="signal peptide" evidence="2">
    <location>
        <begin position="1"/>
        <end position="23"/>
    </location>
</feature>
<keyword evidence="4" id="KW-1185">Reference proteome</keyword>
<keyword evidence="2" id="KW-0732">Signal</keyword>
<accession>A0ABY7PID3</accession>
<keyword evidence="1" id="KW-0812">Transmembrane</keyword>
<dbReference type="PROSITE" id="PS51257">
    <property type="entry name" value="PROKAR_LIPOPROTEIN"/>
    <property type="match status" value="1"/>
</dbReference>
<keyword evidence="1" id="KW-0472">Membrane</keyword>
<evidence type="ECO:0000256" key="1">
    <source>
        <dbReference type="SAM" id="Phobius"/>
    </source>
</evidence>
<evidence type="ECO:0000256" key="2">
    <source>
        <dbReference type="SAM" id="SignalP"/>
    </source>
</evidence>
<protein>
    <submittedName>
        <fullName evidence="3">Uncharacterized protein</fullName>
    </submittedName>
</protein>
<reference evidence="3 4" key="1">
    <citation type="journal article" date="2011" name="Int. J. Syst. Evol. Microbiol.">
        <title>Hymenobacter yonginensis sp. nov., isolated from a mesotrophic artificial lake.</title>
        <authorList>
            <person name="Joung Y."/>
            <person name="Cho S.H."/>
            <person name="Kim H."/>
            <person name="Kim S.B."/>
            <person name="Joh K."/>
        </authorList>
    </citation>
    <scope>NUCLEOTIDE SEQUENCE [LARGE SCALE GENOMIC DNA]</scope>
    <source>
        <strain evidence="3 4">KCTC 22745</strain>
    </source>
</reference>
<feature type="transmembrane region" description="Helical" evidence="1">
    <location>
        <begin position="126"/>
        <end position="147"/>
    </location>
</feature>
<dbReference type="RefSeq" id="WP_270125469.1">
    <property type="nucleotide sequence ID" value="NZ_CP115396.1"/>
</dbReference>
<gene>
    <name evidence="3" type="ORF">O9Z63_12060</name>
</gene>
<name>A0ABY7PID3_9BACT</name>
<feature type="chain" id="PRO_5046880576" evidence="2">
    <location>
        <begin position="24"/>
        <end position="198"/>
    </location>
</feature>
<evidence type="ECO:0000313" key="4">
    <source>
        <dbReference type="Proteomes" id="UP001211872"/>
    </source>
</evidence>
<proteinExistence type="predicted"/>
<organism evidence="3 4">
    <name type="scientific">Hymenobacter yonginensis</name>
    <dbReference type="NCBI Taxonomy" id="748197"/>
    <lineage>
        <taxon>Bacteria</taxon>
        <taxon>Pseudomonadati</taxon>
        <taxon>Bacteroidota</taxon>
        <taxon>Cytophagia</taxon>
        <taxon>Cytophagales</taxon>
        <taxon>Hymenobacteraceae</taxon>
        <taxon>Hymenobacter</taxon>
    </lineage>
</organism>
<evidence type="ECO:0000313" key="3">
    <source>
        <dbReference type="EMBL" id="WBO83113.1"/>
    </source>
</evidence>